<evidence type="ECO:0000313" key="1">
    <source>
        <dbReference type="EMBL" id="CAG8609987.1"/>
    </source>
</evidence>
<dbReference type="EMBL" id="CAJVPT010015207">
    <property type="protein sequence ID" value="CAG8609987.1"/>
    <property type="molecule type" value="Genomic_DNA"/>
</dbReference>
<reference evidence="1" key="1">
    <citation type="submission" date="2021-06" db="EMBL/GenBank/DDBJ databases">
        <authorList>
            <person name="Kallberg Y."/>
            <person name="Tangrot J."/>
            <person name="Rosling A."/>
        </authorList>
    </citation>
    <scope>NUCLEOTIDE SEQUENCE</scope>
    <source>
        <strain evidence="1">CL356</strain>
    </source>
</reference>
<keyword evidence="2" id="KW-1185">Reference proteome</keyword>
<evidence type="ECO:0000313" key="2">
    <source>
        <dbReference type="Proteomes" id="UP000789525"/>
    </source>
</evidence>
<accession>A0ACA9MVP9</accession>
<name>A0ACA9MVP9_9GLOM</name>
<proteinExistence type="predicted"/>
<protein>
    <submittedName>
        <fullName evidence="1">346_t:CDS:1</fullName>
    </submittedName>
</protein>
<dbReference type="Proteomes" id="UP000789525">
    <property type="component" value="Unassembled WGS sequence"/>
</dbReference>
<organism evidence="1 2">
    <name type="scientific">Acaulospora colombiana</name>
    <dbReference type="NCBI Taxonomy" id="27376"/>
    <lineage>
        <taxon>Eukaryota</taxon>
        <taxon>Fungi</taxon>
        <taxon>Fungi incertae sedis</taxon>
        <taxon>Mucoromycota</taxon>
        <taxon>Glomeromycotina</taxon>
        <taxon>Glomeromycetes</taxon>
        <taxon>Diversisporales</taxon>
        <taxon>Acaulosporaceae</taxon>
        <taxon>Acaulospora</taxon>
    </lineage>
</organism>
<comment type="caution">
    <text evidence="1">The sequence shown here is derived from an EMBL/GenBank/DDBJ whole genome shotgun (WGS) entry which is preliminary data.</text>
</comment>
<gene>
    <name evidence="1" type="ORF">ACOLOM_LOCUS6981</name>
</gene>
<sequence>MTSNAPIAQTHPNGQVVQSSPQGSPGHAGTPKVQNKSHHPKLLTVNCYSKAGAELIQTRSQNAIHSRGQCPHTASGPLANSEIPKVKTLDGSPPKAIDREAGENDAAEVGQTAEDSAMDVEGLQASQATLEAYVTSYVIVSFHLGIVADSFS</sequence>